<comment type="caution">
    <text evidence="3">The sequence shown here is derived from an EMBL/GenBank/DDBJ whole genome shotgun (WGS) entry which is preliminary data.</text>
</comment>
<name>A0A4U6S5S8_BRAEL</name>
<feature type="domain" description="Beta-lactamase-related" evidence="2">
    <location>
        <begin position="60"/>
        <end position="419"/>
    </location>
</feature>
<proteinExistence type="predicted"/>
<dbReference type="Gene3D" id="3.40.710.10">
    <property type="entry name" value="DD-peptidase/beta-lactamase superfamily"/>
    <property type="match status" value="1"/>
</dbReference>
<organism evidence="3 4">
    <name type="scientific">Bradyrhizobium elkanii</name>
    <dbReference type="NCBI Taxonomy" id="29448"/>
    <lineage>
        <taxon>Bacteria</taxon>
        <taxon>Pseudomonadati</taxon>
        <taxon>Pseudomonadota</taxon>
        <taxon>Alphaproteobacteria</taxon>
        <taxon>Hyphomicrobiales</taxon>
        <taxon>Nitrobacteraceae</taxon>
        <taxon>Bradyrhizobium</taxon>
    </lineage>
</organism>
<dbReference type="Pfam" id="PF00144">
    <property type="entry name" value="Beta-lactamase"/>
    <property type="match status" value="1"/>
</dbReference>
<reference evidence="3 4" key="1">
    <citation type="submission" date="2019-05" db="EMBL/GenBank/DDBJ databases">
        <title>Draft Genome of Bradyrhizobium elkanii strain SEMIA 938, Used in Commercial Inoculants for Lupinus spp. in Brazil.</title>
        <authorList>
            <person name="Hungria M."/>
            <person name="Delamuta J.R.M."/>
            <person name="Ribeiro R.A."/>
            <person name="Nogueira M.A."/>
        </authorList>
    </citation>
    <scope>NUCLEOTIDE SEQUENCE [LARGE SCALE GENOMIC DNA]</scope>
    <source>
        <strain evidence="3 4">Semia 938</strain>
    </source>
</reference>
<dbReference type="AlphaFoldDB" id="A0A4U6S5S8"/>
<accession>A0A4U6S5S8</accession>
<gene>
    <name evidence="3" type="ORF">FDV58_07405</name>
</gene>
<dbReference type="Proteomes" id="UP000305095">
    <property type="component" value="Unassembled WGS sequence"/>
</dbReference>
<evidence type="ECO:0000313" key="4">
    <source>
        <dbReference type="Proteomes" id="UP000305095"/>
    </source>
</evidence>
<dbReference type="EMBL" id="SZZP01000004">
    <property type="protein sequence ID" value="TKV82313.1"/>
    <property type="molecule type" value="Genomic_DNA"/>
</dbReference>
<sequence>MVVNTDRRRRHSRSDIPSGEIDSDRAKTCYTEDLRHNRGTTMEDLKVTATGYDFAPARAAMQRFTDNDLLSGISWTVLVGRDIADTGCVGWADKEAQIPLRTDHIFRVFSNTKLITSCAALLLVEEGRLRLDDPIETFIPQLRNRKVLRPGATSIDDTEPAQRSITIRHLLSHSAGLSYGLFDPGTPIFKAYNERKILNPMTTLADMVDGLSDLPLVFHPGSSWEYSVAIDVVARLVEVVSGQPFDTFIKARILDPLGMVDTGFHVPEKDHDRLVAYYAGADLMDPMKPGLTRTDNAPYPGAYLRPVPRFNGGGGLVSTLHDMVALIRSLLPGGPTLLKPETIAQAMANQLTPGQWIRFAMMGEQPGKTYGLAGGLILNPSPIDHPDAAGELYWGGVAGTQWWISPKTGIAGVMMAQRQMAFVHPFSFEFKRMAYDAVKRGR</sequence>
<evidence type="ECO:0000256" key="1">
    <source>
        <dbReference type="SAM" id="MobiDB-lite"/>
    </source>
</evidence>
<dbReference type="PANTHER" id="PTHR43283:SF3">
    <property type="entry name" value="BETA-LACTAMASE FAMILY PROTEIN (AFU_ORTHOLOGUE AFUA_5G07500)"/>
    <property type="match status" value="1"/>
</dbReference>
<dbReference type="InterPro" id="IPR001466">
    <property type="entry name" value="Beta-lactam-related"/>
</dbReference>
<dbReference type="InterPro" id="IPR012338">
    <property type="entry name" value="Beta-lactam/transpept-like"/>
</dbReference>
<evidence type="ECO:0000313" key="3">
    <source>
        <dbReference type="EMBL" id="TKV82313.1"/>
    </source>
</evidence>
<protein>
    <submittedName>
        <fullName evidence="3">Beta-lactamase family protein</fullName>
    </submittedName>
</protein>
<feature type="region of interest" description="Disordered" evidence="1">
    <location>
        <begin position="1"/>
        <end position="23"/>
    </location>
</feature>
<dbReference type="SUPFAM" id="SSF56601">
    <property type="entry name" value="beta-lactamase/transpeptidase-like"/>
    <property type="match status" value="1"/>
</dbReference>
<evidence type="ECO:0000259" key="2">
    <source>
        <dbReference type="Pfam" id="PF00144"/>
    </source>
</evidence>
<dbReference type="PANTHER" id="PTHR43283">
    <property type="entry name" value="BETA-LACTAMASE-RELATED"/>
    <property type="match status" value="1"/>
</dbReference>
<dbReference type="InterPro" id="IPR050789">
    <property type="entry name" value="Diverse_Enzym_Activities"/>
</dbReference>